<dbReference type="PANTHER" id="PTHR43278:SF2">
    <property type="entry name" value="IRON-SULFUR FLAVOPROTEIN"/>
    <property type="match status" value="1"/>
</dbReference>
<keyword evidence="1" id="KW-0285">Flavoprotein</keyword>
<dbReference type="Pfam" id="PF01451">
    <property type="entry name" value="LMWPc"/>
    <property type="match status" value="1"/>
</dbReference>
<dbReference type="SUPFAM" id="SSF52788">
    <property type="entry name" value="Phosphotyrosine protein phosphatases I"/>
    <property type="match status" value="1"/>
</dbReference>
<dbReference type="Proteomes" id="UP000603434">
    <property type="component" value="Unassembled WGS sequence"/>
</dbReference>
<protein>
    <submittedName>
        <fullName evidence="4">NAD(P)H-dependent oxidoreductase</fullName>
    </submittedName>
</protein>
<dbReference type="EMBL" id="JACNJH010000101">
    <property type="protein sequence ID" value="MBC8360686.1"/>
    <property type="molecule type" value="Genomic_DNA"/>
</dbReference>
<dbReference type="InterPro" id="IPR051796">
    <property type="entry name" value="ISF_SsuE-like"/>
</dbReference>
<evidence type="ECO:0000256" key="1">
    <source>
        <dbReference type="ARBA" id="ARBA00022630"/>
    </source>
</evidence>
<dbReference type="InterPro" id="IPR023485">
    <property type="entry name" value="Ptyr_pPase"/>
</dbReference>
<dbReference type="Gene3D" id="3.40.50.360">
    <property type="match status" value="1"/>
</dbReference>
<feature type="domain" description="Phosphotyrosine protein phosphatase I" evidence="3">
    <location>
        <begin position="196"/>
        <end position="322"/>
    </location>
</feature>
<gene>
    <name evidence="4" type="ORF">H8E23_04755</name>
</gene>
<dbReference type="InterPro" id="IPR005025">
    <property type="entry name" value="FMN_Rdtase-like_dom"/>
</dbReference>
<dbReference type="AlphaFoldDB" id="A0A8J6NPQ6"/>
<dbReference type="PANTHER" id="PTHR43278">
    <property type="entry name" value="NAD(P)H-DEPENDENT FMN-CONTAINING OXIDOREDUCTASE YWQN-RELATED"/>
    <property type="match status" value="1"/>
</dbReference>
<dbReference type="Gene3D" id="3.40.50.2300">
    <property type="match status" value="1"/>
</dbReference>
<dbReference type="InterPro" id="IPR029039">
    <property type="entry name" value="Flavoprotein-like_sf"/>
</dbReference>
<sequence>MFVLGLQGSPRKKANTNFLLSAFMNEAEKLGARTHVIEVVKKNIKFCIGCGFCEKNGYCITQDDDMKPEIYPLFRAADVILLASPVYFYNVTAQLKALIDRSQALWSRKYKLNLTDPARNFRRGFLLSLGATKGKNLFEGVILTAKYFFDAVGAGYNGSLTYWQIENSGDMAKHPTVHEDVEKAVADLVKPLQGRKKVLFACRENACRSQMAGTFAQIFGGDKLEVFTGGGSPVDKINPVMVEVMEEKGVDMAFRRPQSLEAAIATLQPELIITMGCGEKCPFVPGARVQDWDLPDPAGKGIDFMRNVRDKIEKRVKDLISSL</sequence>
<comment type="caution">
    <text evidence="4">The sequence shown here is derived from an EMBL/GenBank/DDBJ whole genome shotgun (WGS) entry which is preliminary data.</text>
</comment>
<evidence type="ECO:0000259" key="3">
    <source>
        <dbReference type="SMART" id="SM00226"/>
    </source>
</evidence>
<evidence type="ECO:0000313" key="4">
    <source>
        <dbReference type="EMBL" id="MBC8360686.1"/>
    </source>
</evidence>
<dbReference type="InterPro" id="IPR036196">
    <property type="entry name" value="Ptyr_pPase_sf"/>
</dbReference>
<organism evidence="4 5">
    <name type="scientific">Candidatus Desulfatibia profunda</name>
    <dbReference type="NCBI Taxonomy" id="2841695"/>
    <lineage>
        <taxon>Bacteria</taxon>
        <taxon>Pseudomonadati</taxon>
        <taxon>Thermodesulfobacteriota</taxon>
        <taxon>Desulfobacteria</taxon>
        <taxon>Desulfobacterales</taxon>
        <taxon>Desulfobacterales incertae sedis</taxon>
        <taxon>Candidatus Desulfatibia</taxon>
    </lineage>
</organism>
<name>A0A8J6NPQ6_9BACT</name>
<proteinExistence type="predicted"/>
<reference evidence="4 5" key="1">
    <citation type="submission" date="2020-08" db="EMBL/GenBank/DDBJ databases">
        <title>Bridging the membrane lipid divide: bacteria of the FCB group superphylum have the potential to synthesize archaeal ether lipids.</title>
        <authorList>
            <person name="Villanueva L."/>
            <person name="Von Meijenfeldt F.A.B."/>
            <person name="Westbye A.B."/>
            <person name="Yadav S."/>
            <person name="Hopmans E.C."/>
            <person name="Dutilh B.E."/>
            <person name="Sinninghe Damste J.S."/>
        </authorList>
    </citation>
    <scope>NUCLEOTIDE SEQUENCE [LARGE SCALE GENOMIC DNA]</scope>
    <source>
        <strain evidence="4">NIOZ-UU30</strain>
    </source>
</reference>
<dbReference type="SUPFAM" id="SSF52218">
    <property type="entry name" value="Flavoproteins"/>
    <property type="match status" value="1"/>
</dbReference>
<dbReference type="Pfam" id="PF03358">
    <property type="entry name" value="FMN_red"/>
    <property type="match status" value="1"/>
</dbReference>
<evidence type="ECO:0000313" key="5">
    <source>
        <dbReference type="Proteomes" id="UP000603434"/>
    </source>
</evidence>
<dbReference type="GO" id="GO:0016491">
    <property type="term" value="F:oxidoreductase activity"/>
    <property type="evidence" value="ECO:0007669"/>
    <property type="project" value="InterPro"/>
</dbReference>
<dbReference type="SMART" id="SM00226">
    <property type="entry name" value="LMWPc"/>
    <property type="match status" value="1"/>
</dbReference>
<keyword evidence="2" id="KW-0288">FMN</keyword>
<accession>A0A8J6NPQ6</accession>
<evidence type="ECO:0000256" key="2">
    <source>
        <dbReference type="ARBA" id="ARBA00022643"/>
    </source>
</evidence>